<proteinExistence type="predicted"/>
<reference evidence="2" key="1">
    <citation type="submission" date="2022-12" db="EMBL/GenBank/DDBJ databases">
        <authorList>
            <person name="Alioto T."/>
            <person name="Alioto T."/>
            <person name="Gomez Garrido J."/>
        </authorList>
    </citation>
    <scope>NUCLEOTIDE SEQUENCE</scope>
</reference>
<accession>A0AA35JTD6</accession>
<keyword evidence="3" id="KW-1185">Reference proteome</keyword>
<feature type="region of interest" description="Disordered" evidence="1">
    <location>
        <begin position="67"/>
        <end position="94"/>
    </location>
</feature>
<name>A0AA35JTD6_9SAUR</name>
<dbReference type="Proteomes" id="UP001178461">
    <property type="component" value="Chromosome 2"/>
</dbReference>
<dbReference type="AlphaFoldDB" id="A0AA35JTD6"/>
<dbReference type="EMBL" id="OX395127">
    <property type="protein sequence ID" value="CAI5765390.1"/>
    <property type="molecule type" value="Genomic_DNA"/>
</dbReference>
<evidence type="ECO:0000256" key="1">
    <source>
        <dbReference type="SAM" id="MobiDB-lite"/>
    </source>
</evidence>
<sequence length="94" mass="10730">MKDLQEKEPLIEEIWDLLLSQFDVGASKEVQQSIIKFSLQQARALQFLRTKQQKDAHLQHFIQANAISGGGAAKNKEPRESQGRSQGSLRGWRR</sequence>
<organism evidence="2 3">
    <name type="scientific">Podarcis lilfordi</name>
    <name type="common">Lilford's wall lizard</name>
    <dbReference type="NCBI Taxonomy" id="74358"/>
    <lineage>
        <taxon>Eukaryota</taxon>
        <taxon>Metazoa</taxon>
        <taxon>Chordata</taxon>
        <taxon>Craniata</taxon>
        <taxon>Vertebrata</taxon>
        <taxon>Euteleostomi</taxon>
        <taxon>Lepidosauria</taxon>
        <taxon>Squamata</taxon>
        <taxon>Bifurcata</taxon>
        <taxon>Unidentata</taxon>
        <taxon>Episquamata</taxon>
        <taxon>Laterata</taxon>
        <taxon>Lacertibaenia</taxon>
        <taxon>Lacertidae</taxon>
        <taxon>Podarcis</taxon>
    </lineage>
</organism>
<gene>
    <name evidence="2" type="ORF">PODLI_1B017047</name>
</gene>
<protein>
    <submittedName>
        <fullName evidence="2">Uncharacterized protein</fullName>
    </submittedName>
</protein>
<evidence type="ECO:0000313" key="2">
    <source>
        <dbReference type="EMBL" id="CAI5765390.1"/>
    </source>
</evidence>
<evidence type="ECO:0000313" key="3">
    <source>
        <dbReference type="Proteomes" id="UP001178461"/>
    </source>
</evidence>